<name>A0A9W3C9J0_RAPSA</name>
<dbReference type="KEGG" id="rsz:130498689"/>
<reference evidence="3" key="2">
    <citation type="submission" date="2025-08" db="UniProtKB">
        <authorList>
            <consortium name="RefSeq"/>
        </authorList>
    </citation>
    <scope>IDENTIFICATION</scope>
    <source>
        <tissue evidence="3">Leaf</tissue>
    </source>
</reference>
<evidence type="ECO:0000256" key="1">
    <source>
        <dbReference type="SAM" id="MobiDB-lite"/>
    </source>
</evidence>
<feature type="compositionally biased region" description="Basic and acidic residues" evidence="1">
    <location>
        <begin position="81"/>
        <end position="110"/>
    </location>
</feature>
<dbReference type="Proteomes" id="UP000504610">
    <property type="component" value="Chromosome 8"/>
</dbReference>
<dbReference type="AlphaFoldDB" id="A0A9W3C9J0"/>
<accession>A0A9W3C9J0</accession>
<dbReference type="GeneID" id="130498689"/>
<feature type="compositionally biased region" description="Polar residues" evidence="1">
    <location>
        <begin position="50"/>
        <end position="77"/>
    </location>
</feature>
<sequence length="110" mass="12654">MEKEMEMEDDLEFEIAEVLSGLKQHYPHRSKIQDDLENPHRSSEVKGAIDSSQGCNASIQAQHSANTNKSTNGTSSPVPHIWRDEEFRLGDRRNQKARQRMVEMGDRRDC</sequence>
<organism evidence="2 3">
    <name type="scientific">Raphanus sativus</name>
    <name type="common">Radish</name>
    <name type="synonym">Raphanus raphanistrum var. sativus</name>
    <dbReference type="NCBI Taxonomy" id="3726"/>
    <lineage>
        <taxon>Eukaryota</taxon>
        <taxon>Viridiplantae</taxon>
        <taxon>Streptophyta</taxon>
        <taxon>Embryophyta</taxon>
        <taxon>Tracheophyta</taxon>
        <taxon>Spermatophyta</taxon>
        <taxon>Magnoliopsida</taxon>
        <taxon>eudicotyledons</taxon>
        <taxon>Gunneridae</taxon>
        <taxon>Pentapetalae</taxon>
        <taxon>rosids</taxon>
        <taxon>malvids</taxon>
        <taxon>Brassicales</taxon>
        <taxon>Brassicaceae</taxon>
        <taxon>Brassiceae</taxon>
        <taxon>Raphanus</taxon>
    </lineage>
</organism>
<feature type="compositionally biased region" description="Basic and acidic residues" evidence="1">
    <location>
        <begin position="31"/>
        <end position="44"/>
    </location>
</feature>
<keyword evidence="2" id="KW-1185">Reference proteome</keyword>
<reference evidence="2" key="1">
    <citation type="journal article" date="2019" name="Database">
        <title>The radish genome database (RadishGD): an integrated information resource for radish genomics.</title>
        <authorList>
            <person name="Yu H.J."/>
            <person name="Baek S."/>
            <person name="Lee Y.J."/>
            <person name="Cho A."/>
            <person name="Mun J.H."/>
        </authorList>
    </citation>
    <scope>NUCLEOTIDE SEQUENCE [LARGE SCALE GENOMIC DNA]</scope>
    <source>
        <strain evidence="2">cv. WK10039</strain>
    </source>
</reference>
<protein>
    <submittedName>
        <fullName evidence="3">Uncharacterized protein LOC130498689</fullName>
    </submittedName>
</protein>
<dbReference type="OrthoDB" id="784889at2759"/>
<dbReference type="RefSeq" id="XP_056848225.1">
    <property type="nucleotide sequence ID" value="XM_056992245.1"/>
</dbReference>
<evidence type="ECO:0000313" key="3">
    <source>
        <dbReference type="RefSeq" id="XP_056848225.1"/>
    </source>
</evidence>
<proteinExistence type="predicted"/>
<gene>
    <name evidence="3" type="primary">LOC130498689</name>
</gene>
<feature type="region of interest" description="Disordered" evidence="1">
    <location>
        <begin position="29"/>
        <end position="110"/>
    </location>
</feature>
<evidence type="ECO:0000313" key="2">
    <source>
        <dbReference type="Proteomes" id="UP000504610"/>
    </source>
</evidence>